<reference evidence="1" key="1">
    <citation type="submission" date="2022-10" db="EMBL/GenBank/DDBJ databases">
        <title>Chryseobacterium babae sp. nov. isolated from the gut of the beetle Oryctes rhinoceros, and Chryseobacterium kimseyorum sp. nov., isolated from a stick insect rearing cage.</title>
        <authorList>
            <person name="Shelomi M."/>
            <person name="Han C.-J."/>
            <person name="Chen W.-M."/>
            <person name="Chen H.-K."/>
            <person name="Liaw S.-J."/>
            <person name="Muhle E."/>
            <person name="Clermont D."/>
        </authorList>
    </citation>
    <scope>NUCLEOTIDE SEQUENCE</scope>
    <source>
        <strain evidence="1">WLa1L2M3</strain>
    </source>
</reference>
<comment type="caution">
    <text evidence="1">The sequence shown here is derived from an EMBL/GenBank/DDBJ whole genome shotgun (WGS) entry which is preliminary data.</text>
</comment>
<dbReference type="Proteomes" id="UP001163719">
    <property type="component" value="Unassembled WGS sequence"/>
</dbReference>
<protein>
    <submittedName>
        <fullName evidence="1">Uncharacterized protein</fullName>
    </submittedName>
</protein>
<proteinExistence type="predicted"/>
<keyword evidence="2" id="KW-1185">Reference proteome</keyword>
<evidence type="ECO:0000313" key="1">
    <source>
        <dbReference type="EMBL" id="MCW3161926.1"/>
    </source>
</evidence>
<organism evidence="1 2">
    <name type="scientific">Chryseobacterium oryctis</name>
    <dbReference type="NCBI Taxonomy" id="2952618"/>
    <lineage>
        <taxon>Bacteria</taxon>
        <taxon>Pseudomonadati</taxon>
        <taxon>Bacteroidota</taxon>
        <taxon>Flavobacteriia</taxon>
        <taxon>Flavobacteriales</taxon>
        <taxon>Weeksellaceae</taxon>
        <taxon>Chryseobacterium group</taxon>
        <taxon>Chryseobacterium</taxon>
    </lineage>
</organism>
<gene>
    <name evidence="1" type="ORF">OH806_11685</name>
</gene>
<name>A0ABT3HQ65_9FLAO</name>
<sequence length="58" mass="6111">MKGGGIGDGCFAHIVPGDELPAPGDAYDCGCNRLMWCPAMAACIFTSQYTPERCEGIL</sequence>
<evidence type="ECO:0000313" key="2">
    <source>
        <dbReference type="Proteomes" id="UP001163719"/>
    </source>
</evidence>
<accession>A0ABT3HQ65</accession>
<dbReference type="EMBL" id="JAPDHV010000005">
    <property type="protein sequence ID" value="MCW3161926.1"/>
    <property type="molecule type" value="Genomic_DNA"/>
</dbReference>